<evidence type="ECO:0000313" key="4">
    <source>
        <dbReference type="EMBL" id="MFC4822521.1"/>
    </source>
</evidence>
<dbReference type="SUPFAM" id="SSF82171">
    <property type="entry name" value="DPP6 N-terminal domain-like"/>
    <property type="match status" value="1"/>
</dbReference>
<evidence type="ECO:0000256" key="2">
    <source>
        <dbReference type="SAM" id="SignalP"/>
    </source>
</evidence>
<feature type="signal peptide" evidence="2">
    <location>
        <begin position="1"/>
        <end position="18"/>
    </location>
</feature>
<sequence>MKRMFAVMLAVAPAFAGAAEKAEVPGSAASPAQIPIEDFVRKPDIEEMAISPGGQYLAVKVPFEDTTVLFVIDRVKNQRTASIRAGANNVVDRFWWVNETRLVASVAEQLGGIDEPRPNGELYAINADGSGSMQLFGYRGSEEVGSRIKRGGEKRYASAFFIDRIPGDDKNILVQTFDWQNSEGAPPSVEMLDVYTGNTRRVGVGPKARSEFVADHRGRVRVATAPDENLNLVLYVRGEDGGEWRVFNDPKTSKTDMTPRMFARDNRHLYVTVSRPDKPDALYRVDLDSGAKELLYEGGANPGRLLLTPDEQDAYGVVTRDGKTAFHVFDANSPHARLALATQKAFPGQAALFGSFADDGKSGVVHVFSDRNPGDFYLFDTVKKNAEYIGSARKWIDPEQMAAMQPVRLKAGDGLELNGYLTLPRGSDGKNLPLIVNPHGGPHGPRDVWGFNPEVQLLASRGYAVLQLNFRGSGGYGADFERAGYRQWGLRMQDDLTDATRWAVQQGYADPKRLCIYGASYGGYAALEGVVREPKLYRCAIGYVGVYDLGLMYRDGDIPRSLFGRRYLQKVLGNDAADMRNRSPAGNVDRIEAALMLVAGGRDERVPIAQADALRSELDKRKYPYEWLLKDKEGHGFYRTDNNVELYTKMLAFFDRSLGKAAAAPAN</sequence>
<dbReference type="InterPro" id="IPR001375">
    <property type="entry name" value="Peptidase_S9_cat"/>
</dbReference>
<gene>
    <name evidence="4" type="ORF">ACFO6Q_19535</name>
</gene>
<dbReference type="PANTHER" id="PTHR42776">
    <property type="entry name" value="SERINE PEPTIDASE S9 FAMILY MEMBER"/>
    <property type="match status" value="1"/>
</dbReference>
<keyword evidence="2" id="KW-0732">Signal</keyword>
<feature type="chain" id="PRO_5045770761" evidence="2">
    <location>
        <begin position="19"/>
        <end position="667"/>
    </location>
</feature>
<dbReference type="Proteomes" id="UP001595886">
    <property type="component" value="Unassembled WGS sequence"/>
</dbReference>
<dbReference type="Pfam" id="PF00326">
    <property type="entry name" value="Peptidase_S9"/>
    <property type="match status" value="1"/>
</dbReference>
<keyword evidence="5" id="KW-1185">Reference proteome</keyword>
<comment type="caution">
    <text evidence="4">The sequence shown here is derived from an EMBL/GenBank/DDBJ whole genome shotgun (WGS) entry which is preliminary data.</text>
</comment>
<dbReference type="SUPFAM" id="SSF53474">
    <property type="entry name" value="alpha/beta-Hydrolases"/>
    <property type="match status" value="1"/>
</dbReference>
<evidence type="ECO:0000313" key="5">
    <source>
        <dbReference type="Proteomes" id="UP001595886"/>
    </source>
</evidence>
<evidence type="ECO:0000256" key="1">
    <source>
        <dbReference type="ARBA" id="ARBA00022801"/>
    </source>
</evidence>
<dbReference type="Gene3D" id="2.120.10.30">
    <property type="entry name" value="TolB, C-terminal domain"/>
    <property type="match status" value="1"/>
</dbReference>
<proteinExistence type="predicted"/>
<reference evidence="5" key="1">
    <citation type="journal article" date="2019" name="Int. J. Syst. Evol. Microbiol.">
        <title>The Global Catalogue of Microorganisms (GCM) 10K type strain sequencing project: providing services to taxonomists for standard genome sequencing and annotation.</title>
        <authorList>
            <consortium name="The Broad Institute Genomics Platform"/>
            <consortium name="The Broad Institute Genome Sequencing Center for Infectious Disease"/>
            <person name="Wu L."/>
            <person name="Ma J."/>
        </authorList>
    </citation>
    <scope>NUCLEOTIDE SEQUENCE [LARGE SCALE GENOMIC DNA]</scope>
    <source>
        <strain evidence="5">CCUG 30340</strain>
    </source>
</reference>
<accession>A0ABV9QZH0</accession>
<dbReference type="EMBL" id="JBHSHD010000017">
    <property type="protein sequence ID" value="MFC4822521.1"/>
    <property type="molecule type" value="Genomic_DNA"/>
</dbReference>
<feature type="domain" description="Peptidase S9 prolyl oligopeptidase catalytic" evidence="3">
    <location>
        <begin position="449"/>
        <end position="660"/>
    </location>
</feature>
<protein>
    <submittedName>
        <fullName evidence="4">S9 family peptidase</fullName>
    </submittedName>
</protein>
<keyword evidence="1" id="KW-0378">Hydrolase</keyword>
<dbReference type="PANTHER" id="PTHR42776:SF27">
    <property type="entry name" value="DIPEPTIDYL PEPTIDASE FAMILY MEMBER 6"/>
    <property type="match status" value="1"/>
</dbReference>
<dbReference type="RefSeq" id="WP_380022857.1">
    <property type="nucleotide sequence ID" value="NZ_JBHSHD010000017.1"/>
</dbReference>
<evidence type="ECO:0000259" key="3">
    <source>
        <dbReference type="Pfam" id="PF00326"/>
    </source>
</evidence>
<name>A0ABV9QZH0_9GAMM</name>
<dbReference type="Gene3D" id="3.40.50.1820">
    <property type="entry name" value="alpha/beta hydrolase"/>
    <property type="match status" value="1"/>
</dbReference>
<organism evidence="4 5">
    <name type="scientific">Dokdonella ginsengisoli</name>
    <dbReference type="NCBI Taxonomy" id="363846"/>
    <lineage>
        <taxon>Bacteria</taxon>
        <taxon>Pseudomonadati</taxon>
        <taxon>Pseudomonadota</taxon>
        <taxon>Gammaproteobacteria</taxon>
        <taxon>Lysobacterales</taxon>
        <taxon>Rhodanobacteraceae</taxon>
        <taxon>Dokdonella</taxon>
    </lineage>
</organism>
<dbReference type="InterPro" id="IPR011042">
    <property type="entry name" value="6-blade_b-propeller_TolB-like"/>
</dbReference>
<dbReference type="InterPro" id="IPR029058">
    <property type="entry name" value="AB_hydrolase_fold"/>
</dbReference>